<dbReference type="PROSITE" id="PS01344">
    <property type="entry name" value="FRATAXIN_1"/>
    <property type="match status" value="1"/>
</dbReference>
<dbReference type="Proteomes" id="UP000095342">
    <property type="component" value="Chromosome"/>
</dbReference>
<reference evidence="5 6" key="1">
    <citation type="submission" date="2016-09" db="EMBL/GenBank/DDBJ databases">
        <title>Acidihalobacter prosperus V6 (DSM14174).</title>
        <authorList>
            <person name="Khaleque H.N."/>
            <person name="Ramsay J.P."/>
            <person name="Murphy R.J.T."/>
            <person name="Kaksonen A.H."/>
            <person name="Boxall N.J."/>
            <person name="Watkin E.L.J."/>
        </authorList>
    </citation>
    <scope>NUCLEOTIDE SEQUENCE [LARGE SCALE GENOMIC DNA]</scope>
    <source>
        <strain evidence="5 6">V6</strain>
    </source>
</reference>
<evidence type="ECO:0000256" key="3">
    <source>
        <dbReference type="ARBA" id="ARBA00023004"/>
    </source>
</evidence>
<dbReference type="EMBL" id="CP017448">
    <property type="protein sequence ID" value="AOV16971.1"/>
    <property type="molecule type" value="Genomic_DNA"/>
</dbReference>
<dbReference type="GO" id="GO:0008198">
    <property type="term" value="F:ferrous iron binding"/>
    <property type="evidence" value="ECO:0007669"/>
    <property type="project" value="TreeGrafter"/>
</dbReference>
<keyword evidence="6" id="KW-1185">Reference proteome</keyword>
<dbReference type="RefSeq" id="WP_070072551.1">
    <property type="nucleotide sequence ID" value="NZ_CP017448.1"/>
</dbReference>
<evidence type="ECO:0000313" key="5">
    <source>
        <dbReference type="EMBL" id="AOV16971.1"/>
    </source>
</evidence>
<dbReference type="InterPro" id="IPR036524">
    <property type="entry name" value="Frataxin/CyaY_sf"/>
</dbReference>
<dbReference type="InterPro" id="IPR047584">
    <property type="entry name" value="CyaY"/>
</dbReference>
<dbReference type="SUPFAM" id="SSF55387">
    <property type="entry name" value="Frataxin/Nqo15-like"/>
    <property type="match status" value="1"/>
</dbReference>
<dbReference type="AlphaFoldDB" id="A0A1D8K7M6"/>
<dbReference type="SMART" id="SM01219">
    <property type="entry name" value="Frataxin_Cyay"/>
    <property type="match status" value="1"/>
</dbReference>
<keyword evidence="3 4" id="KW-0408">Iron</keyword>
<evidence type="ECO:0000256" key="2">
    <source>
        <dbReference type="ARBA" id="ARBA00022723"/>
    </source>
</evidence>
<dbReference type="GO" id="GO:0005737">
    <property type="term" value="C:cytoplasm"/>
    <property type="evidence" value="ECO:0007669"/>
    <property type="project" value="UniProtKB-ARBA"/>
</dbReference>
<protein>
    <recommendedName>
        <fullName evidence="4">Iron-sulfur cluster assembly protein CyaY</fullName>
    </recommendedName>
</protein>
<evidence type="ECO:0000256" key="1">
    <source>
        <dbReference type="ARBA" id="ARBA00008183"/>
    </source>
</evidence>
<evidence type="ECO:0000313" key="6">
    <source>
        <dbReference type="Proteomes" id="UP000095342"/>
    </source>
</evidence>
<sequence length="111" mass="12279">MSEISFALRAERVLESLLERLGDEDALADLDADLIDGVLRVDFDSGAVLIINRQEPVQQLWVASPEGPAHFSYDATRDAWVDDRSGEVLTEVLSRVFSQQTGTQVHLKGPL</sequence>
<dbReference type="GO" id="GO:0008199">
    <property type="term" value="F:ferric iron binding"/>
    <property type="evidence" value="ECO:0007669"/>
    <property type="project" value="InterPro"/>
</dbReference>
<dbReference type="PROSITE" id="PS50810">
    <property type="entry name" value="FRATAXIN_2"/>
    <property type="match status" value="1"/>
</dbReference>
<dbReference type="KEGG" id="aaeo:BJI67_07735"/>
<keyword evidence="2 4" id="KW-0479">Metal-binding</keyword>
<dbReference type="InterPro" id="IPR020895">
    <property type="entry name" value="Frataxin_CS"/>
</dbReference>
<evidence type="ECO:0000256" key="4">
    <source>
        <dbReference type="HAMAP-Rule" id="MF_00142"/>
    </source>
</evidence>
<dbReference type="PANTHER" id="PTHR16821">
    <property type="entry name" value="FRATAXIN"/>
    <property type="match status" value="1"/>
</dbReference>
<comment type="function">
    <text evidence="4">Involved in iron-sulfur (Fe-S) cluster assembly. May act as a regulator of Fe-S biogenesis.</text>
</comment>
<proteinExistence type="inferred from homology"/>
<dbReference type="GO" id="GO:0004322">
    <property type="term" value="F:ferroxidase activity"/>
    <property type="evidence" value="ECO:0007669"/>
    <property type="project" value="TreeGrafter"/>
</dbReference>
<dbReference type="InterPro" id="IPR002908">
    <property type="entry name" value="Frataxin/CyaY"/>
</dbReference>
<name>A0A1D8K7M6_9GAMM</name>
<dbReference type="GO" id="GO:0006879">
    <property type="term" value="P:intracellular iron ion homeostasis"/>
    <property type="evidence" value="ECO:0007669"/>
    <property type="project" value="TreeGrafter"/>
</dbReference>
<dbReference type="Pfam" id="PF01491">
    <property type="entry name" value="Frataxin_Cyay"/>
    <property type="match status" value="1"/>
</dbReference>
<comment type="similarity">
    <text evidence="1 4">Belongs to the frataxin family.</text>
</comment>
<dbReference type="GO" id="GO:0016226">
    <property type="term" value="P:iron-sulfur cluster assembly"/>
    <property type="evidence" value="ECO:0007669"/>
    <property type="project" value="UniProtKB-UniRule"/>
</dbReference>
<dbReference type="GO" id="GO:0051537">
    <property type="term" value="F:2 iron, 2 sulfur cluster binding"/>
    <property type="evidence" value="ECO:0007669"/>
    <property type="project" value="TreeGrafter"/>
</dbReference>
<dbReference type="Gene3D" id="3.30.920.10">
    <property type="entry name" value="Frataxin/CyaY"/>
    <property type="match status" value="1"/>
</dbReference>
<accession>A0A1D8K7M6</accession>
<dbReference type="GO" id="GO:0034986">
    <property type="term" value="F:iron chaperone activity"/>
    <property type="evidence" value="ECO:0007669"/>
    <property type="project" value="TreeGrafter"/>
</dbReference>
<organism evidence="5 6">
    <name type="scientific">Acidihalobacter aeolianus</name>
    <dbReference type="NCBI Taxonomy" id="2792603"/>
    <lineage>
        <taxon>Bacteria</taxon>
        <taxon>Pseudomonadati</taxon>
        <taxon>Pseudomonadota</taxon>
        <taxon>Gammaproteobacteria</taxon>
        <taxon>Chromatiales</taxon>
        <taxon>Ectothiorhodospiraceae</taxon>
        <taxon>Acidihalobacter</taxon>
    </lineage>
</organism>
<dbReference type="PANTHER" id="PTHR16821:SF2">
    <property type="entry name" value="FRATAXIN, MITOCHONDRIAL"/>
    <property type="match status" value="1"/>
</dbReference>
<dbReference type="NCBIfam" id="TIGR03421">
    <property type="entry name" value="FeS_CyaY"/>
    <property type="match status" value="1"/>
</dbReference>
<dbReference type="HAMAP" id="MF_00142">
    <property type="entry name" value="CyaY"/>
    <property type="match status" value="1"/>
</dbReference>
<gene>
    <name evidence="4" type="primary">cyaY</name>
    <name evidence="5" type="ORF">BJI67_07735</name>
</gene>